<dbReference type="Proteomes" id="UP000541955">
    <property type="component" value="Unassembled WGS sequence"/>
</dbReference>
<reference evidence="3 4" key="1">
    <citation type="submission" date="2020-03" db="EMBL/GenBank/DDBJ databases">
        <title>Soil Listeria distribution.</title>
        <authorList>
            <person name="Liao J."/>
            <person name="Wiedmann M."/>
        </authorList>
    </citation>
    <scope>NUCLEOTIDE SEQUENCE [LARGE SCALE GENOMIC DNA]</scope>
    <source>
        <strain evidence="3 4">FSL L7-1387</strain>
    </source>
</reference>
<evidence type="ECO:0000313" key="3">
    <source>
        <dbReference type="EMBL" id="MBC1563612.1"/>
    </source>
</evidence>
<dbReference type="EMBL" id="JAARRW010000010">
    <property type="protein sequence ID" value="MBC1563612.1"/>
    <property type="molecule type" value="Genomic_DNA"/>
</dbReference>
<feature type="compositionally biased region" description="Polar residues" evidence="2">
    <location>
        <begin position="277"/>
        <end position="290"/>
    </location>
</feature>
<keyword evidence="1" id="KW-0175">Coiled coil</keyword>
<dbReference type="AlphaFoldDB" id="A0A7X0XMA5"/>
<feature type="region of interest" description="Disordered" evidence="2">
    <location>
        <begin position="187"/>
        <end position="352"/>
    </location>
</feature>
<comment type="caution">
    <text evidence="3">The sequence shown here is derived from an EMBL/GenBank/DDBJ whole genome shotgun (WGS) entry which is preliminary data.</text>
</comment>
<organism evidence="3 4">
    <name type="scientific">Listeria booriae</name>
    <dbReference type="NCBI Taxonomy" id="1552123"/>
    <lineage>
        <taxon>Bacteria</taxon>
        <taxon>Bacillati</taxon>
        <taxon>Bacillota</taxon>
        <taxon>Bacilli</taxon>
        <taxon>Bacillales</taxon>
        <taxon>Listeriaceae</taxon>
        <taxon>Listeria</taxon>
    </lineage>
</organism>
<feature type="compositionally biased region" description="Low complexity" evidence="2">
    <location>
        <begin position="265"/>
        <end position="276"/>
    </location>
</feature>
<evidence type="ECO:0000256" key="1">
    <source>
        <dbReference type="SAM" id="Coils"/>
    </source>
</evidence>
<feature type="compositionally biased region" description="Low complexity" evidence="2">
    <location>
        <begin position="291"/>
        <end position="309"/>
    </location>
</feature>
<gene>
    <name evidence="3" type="ORF">HB902_16175</name>
</gene>
<proteinExistence type="predicted"/>
<feature type="compositionally biased region" description="Polar residues" evidence="2">
    <location>
        <begin position="319"/>
        <end position="328"/>
    </location>
</feature>
<name>A0A7X0XMA5_9LIST</name>
<evidence type="ECO:0000256" key="2">
    <source>
        <dbReference type="SAM" id="MobiDB-lite"/>
    </source>
</evidence>
<feature type="compositionally biased region" description="Low complexity" evidence="2">
    <location>
        <begin position="215"/>
        <end position="258"/>
    </location>
</feature>
<feature type="compositionally biased region" description="Basic and acidic residues" evidence="2">
    <location>
        <begin position="187"/>
        <end position="197"/>
    </location>
</feature>
<sequence length="352" mass="36860">MKKKTKVWIVTALSLVVIGSGTGILYAQHAQAKEESRIEAQKAKEAAELLEKQTVENETTAKKAVAALYFDDKKVLLADDYTPAKSSAAKQLAEALKNKVLKESLVGDIAKANALYASIEETQKATLALFKDANQKVLATGVDAAKLATVKKAIDTVPQNLANTNLNKSWTVASNLMKVEVAAKQKAEADRTAKEQDVVATNEKTSEVGKQGTTGSASKTQESGSSTSASAGASSDNNTSSYSSSGSTSSSSSSNKSYASDEKSQQSSGSNSGAAKQTQPKSNSNTQSTPKSNQNSHSNSTSGNGSKSTGQEKPKQEPSKPSTENNYDTSKETNNGSKPNPNSGGTTNSWGW</sequence>
<dbReference type="RefSeq" id="WP_185430498.1">
    <property type="nucleotide sequence ID" value="NZ_JAARRW010000010.1"/>
</dbReference>
<evidence type="ECO:0000313" key="4">
    <source>
        <dbReference type="Proteomes" id="UP000541955"/>
    </source>
</evidence>
<accession>A0A7X0XMA5</accession>
<protein>
    <submittedName>
        <fullName evidence="3">Uncharacterized protein</fullName>
    </submittedName>
</protein>
<feature type="compositionally biased region" description="Low complexity" evidence="2">
    <location>
        <begin position="334"/>
        <end position="345"/>
    </location>
</feature>
<feature type="coiled-coil region" evidence="1">
    <location>
        <begin position="26"/>
        <end position="53"/>
    </location>
</feature>